<dbReference type="AlphaFoldDB" id="A0A316VDK7"/>
<dbReference type="InterPro" id="IPR001932">
    <property type="entry name" value="PPM-type_phosphatase-like_dom"/>
</dbReference>
<dbReference type="InterPro" id="IPR036457">
    <property type="entry name" value="PPM-type-like_dom_sf"/>
</dbReference>
<evidence type="ECO:0000259" key="2">
    <source>
        <dbReference type="PROSITE" id="PS51746"/>
    </source>
</evidence>
<dbReference type="GeneID" id="37020565"/>
<dbReference type="PANTHER" id="PTHR13832">
    <property type="entry name" value="PROTEIN PHOSPHATASE 2C"/>
    <property type="match status" value="1"/>
</dbReference>
<dbReference type="EMBL" id="KZ819603">
    <property type="protein sequence ID" value="PWN35626.1"/>
    <property type="molecule type" value="Genomic_DNA"/>
</dbReference>
<feature type="compositionally biased region" description="Polar residues" evidence="1">
    <location>
        <begin position="108"/>
        <end position="122"/>
    </location>
</feature>
<proteinExistence type="predicted"/>
<dbReference type="FunCoup" id="A0A316VDK7">
    <property type="interactions" value="179"/>
</dbReference>
<dbReference type="GO" id="GO:0005739">
    <property type="term" value="C:mitochondrion"/>
    <property type="evidence" value="ECO:0007669"/>
    <property type="project" value="TreeGrafter"/>
</dbReference>
<dbReference type="InterPro" id="IPR015655">
    <property type="entry name" value="PP2C"/>
</dbReference>
<evidence type="ECO:0000313" key="4">
    <source>
        <dbReference type="Proteomes" id="UP000245771"/>
    </source>
</evidence>
<name>A0A316VDK7_9BASI</name>
<dbReference type="SMART" id="SM00332">
    <property type="entry name" value="PP2Cc"/>
    <property type="match status" value="1"/>
</dbReference>
<feature type="domain" description="PPM-type phosphatase" evidence="2">
    <location>
        <begin position="177"/>
        <end position="664"/>
    </location>
</feature>
<dbReference type="Gene3D" id="3.60.40.10">
    <property type="entry name" value="PPM-type phosphatase domain"/>
    <property type="match status" value="1"/>
</dbReference>
<dbReference type="RefSeq" id="XP_025355928.1">
    <property type="nucleotide sequence ID" value="XM_025498784.1"/>
</dbReference>
<evidence type="ECO:0000313" key="3">
    <source>
        <dbReference type="EMBL" id="PWN35626.1"/>
    </source>
</evidence>
<keyword evidence="4" id="KW-1185">Reference proteome</keyword>
<organism evidence="3 4">
    <name type="scientific">Meira miltonrushii</name>
    <dbReference type="NCBI Taxonomy" id="1280837"/>
    <lineage>
        <taxon>Eukaryota</taxon>
        <taxon>Fungi</taxon>
        <taxon>Dikarya</taxon>
        <taxon>Basidiomycota</taxon>
        <taxon>Ustilaginomycotina</taxon>
        <taxon>Exobasidiomycetes</taxon>
        <taxon>Exobasidiales</taxon>
        <taxon>Brachybasidiaceae</taxon>
        <taxon>Meira</taxon>
    </lineage>
</organism>
<protein>
    <submittedName>
        <fullName evidence="3">Protein serine/threonine phosphatase 2C</fullName>
    </submittedName>
</protein>
<feature type="region of interest" description="Disordered" evidence="1">
    <location>
        <begin position="40"/>
        <end position="80"/>
    </location>
</feature>
<feature type="region of interest" description="Disordered" evidence="1">
    <location>
        <begin position="430"/>
        <end position="451"/>
    </location>
</feature>
<dbReference type="OrthoDB" id="420076at2759"/>
<accession>A0A316VDK7</accession>
<dbReference type="PANTHER" id="PTHR13832:SF792">
    <property type="entry name" value="GM14286P"/>
    <property type="match status" value="1"/>
</dbReference>
<sequence length="694" mass="75814">MLRRQLGLHVNASILSSIRLRATAVNSVSITRNRYISYSPRLSTPASNSKPGSAGTTSSTTSSPNSSPSSSSPASSRGKSAREWVIVGATGGVAVAGAWWYLTTSPNSSDLASQQQKRTFSMSPPPRTQFTIPMRAPDGSVVHSKPIYTLHPNEVDHKLREFESKTHVTDEASQCLVQRYETNSLASNSPIEDRHSQVIVQRDREAAGMEKEKLGDLAFFAVMDGHSGFHTSQLLSQKLIPLVAVELDKVIREAGEYGQIAKAKATLPAKLWRSIFGGPESAASSEALSTSGLDGDPEIIKRAISKAFRGLDKEIVNRPVGLLKEYELARDAMIGKQNDAKGEKEIKRLSSLAQSVFPQGSASGSAGEGYTVTQRSAYETMLPALSGSCALLTYIDTMRGDIYVACTGDSRAVAGWWDSDKQRWEVEALSKDQTGRNEEEAKRMRSEHPASEAEHVIMRGRVLGGLEPTRAFGDARYKWDKSLQERLYDAFLPPESRTSIRGPPRHFLTPPYVTAEPVVEWRRLSQNKGRQLKFIIMATDGLWDDISNQDAVGLVATHLSGFRGTLDAAELQARCYTANNKGVTAGEGATTDQIDTSAKETKNKHPLLKDKLSRYVFEDDNLATHLTRNALGGANRERVASLLAIPAPHSRRYRDDITVNVVVFNQPSESSTTMNANTPASIAEITEQAPKAKL</sequence>
<dbReference type="PROSITE" id="PS51746">
    <property type="entry name" value="PPM_2"/>
    <property type="match status" value="1"/>
</dbReference>
<feature type="compositionally biased region" description="Low complexity" evidence="1">
    <location>
        <begin position="49"/>
        <end position="78"/>
    </location>
</feature>
<reference evidence="3 4" key="1">
    <citation type="journal article" date="2018" name="Mol. Biol. Evol.">
        <title>Broad Genomic Sampling Reveals a Smut Pathogenic Ancestry of the Fungal Clade Ustilaginomycotina.</title>
        <authorList>
            <person name="Kijpornyongpan T."/>
            <person name="Mondo S.J."/>
            <person name="Barry K."/>
            <person name="Sandor L."/>
            <person name="Lee J."/>
            <person name="Lipzen A."/>
            <person name="Pangilinan J."/>
            <person name="LaButti K."/>
            <person name="Hainaut M."/>
            <person name="Henrissat B."/>
            <person name="Grigoriev I.V."/>
            <person name="Spatafora J.W."/>
            <person name="Aime M.C."/>
        </authorList>
    </citation>
    <scope>NUCLEOTIDE SEQUENCE [LARGE SCALE GENOMIC DNA]</scope>
    <source>
        <strain evidence="3 4">MCA 3882</strain>
    </source>
</reference>
<dbReference type="GO" id="GO:0004741">
    <property type="term" value="F:[pyruvate dehydrogenase (acetyl-transferring)]-phosphatase activity"/>
    <property type="evidence" value="ECO:0007669"/>
    <property type="project" value="TreeGrafter"/>
</dbReference>
<dbReference type="SUPFAM" id="SSF81606">
    <property type="entry name" value="PP2C-like"/>
    <property type="match status" value="1"/>
</dbReference>
<feature type="region of interest" description="Disordered" evidence="1">
    <location>
        <begin position="108"/>
        <end position="127"/>
    </location>
</feature>
<gene>
    <name evidence="3" type="ORF">FA14DRAFT_160690</name>
</gene>
<dbReference type="InParanoid" id="A0A316VDK7"/>
<evidence type="ECO:0000256" key="1">
    <source>
        <dbReference type="SAM" id="MobiDB-lite"/>
    </source>
</evidence>
<dbReference type="Proteomes" id="UP000245771">
    <property type="component" value="Unassembled WGS sequence"/>
</dbReference>
<dbReference type="Pfam" id="PF00481">
    <property type="entry name" value="PP2C"/>
    <property type="match status" value="1"/>
</dbReference>
<dbReference type="CDD" id="cd00143">
    <property type="entry name" value="PP2Cc"/>
    <property type="match status" value="1"/>
</dbReference>
<dbReference type="STRING" id="1280837.A0A316VDK7"/>